<organism evidence="1 2">
    <name type="scientific">Pluteus cervinus</name>
    <dbReference type="NCBI Taxonomy" id="181527"/>
    <lineage>
        <taxon>Eukaryota</taxon>
        <taxon>Fungi</taxon>
        <taxon>Dikarya</taxon>
        <taxon>Basidiomycota</taxon>
        <taxon>Agaricomycotina</taxon>
        <taxon>Agaricomycetes</taxon>
        <taxon>Agaricomycetidae</taxon>
        <taxon>Agaricales</taxon>
        <taxon>Pluteineae</taxon>
        <taxon>Pluteaceae</taxon>
        <taxon>Pluteus</taxon>
    </lineage>
</organism>
<gene>
    <name evidence="1" type="ORF">BDN72DRAFT_33124</name>
</gene>
<evidence type="ECO:0000313" key="1">
    <source>
        <dbReference type="EMBL" id="TFK77222.1"/>
    </source>
</evidence>
<proteinExistence type="predicted"/>
<accession>A0ACD3BI04</accession>
<reference evidence="1 2" key="1">
    <citation type="journal article" date="2019" name="Nat. Ecol. Evol.">
        <title>Megaphylogeny resolves global patterns of mushroom evolution.</title>
        <authorList>
            <person name="Varga T."/>
            <person name="Krizsan K."/>
            <person name="Foldi C."/>
            <person name="Dima B."/>
            <person name="Sanchez-Garcia M."/>
            <person name="Sanchez-Ramirez S."/>
            <person name="Szollosi G.J."/>
            <person name="Szarkandi J.G."/>
            <person name="Papp V."/>
            <person name="Albert L."/>
            <person name="Andreopoulos W."/>
            <person name="Angelini C."/>
            <person name="Antonin V."/>
            <person name="Barry K.W."/>
            <person name="Bougher N.L."/>
            <person name="Buchanan P."/>
            <person name="Buyck B."/>
            <person name="Bense V."/>
            <person name="Catcheside P."/>
            <person name="Chovatia M."/>
            <person name="Cooper J."/>
            <person name="Damon W."/>
            <person name="Desjardin D."/>
            <person name="Finy P."/>
            <person name="Geml J."/>
            <person name="Haridas S."/>
            <person name="Hughes K."/>
            <person name="Justo A."/>
            <person name="Karasinski D."/>
            <person name="Kautmanova I."/>
            <person name="Kiss B."/>
            <person name="Kocsube S."/>
            <person name="Kotiranta H."/>
            <person name="LaButti K.M."/>
            <person name="Lechner B.E."/>
            <person name="Liimatainen K."/>
            <person name="Lipzen A."/>
            <person name="Lukacs Z."/>
            <person name="Mihaltcheva S."/>
            <person name="Morgado L.N."/>
            <person name="Niskanen T."/>
            <person name="Noordeloos M.E."/>
            <person name="Ohm R.A."/>
            <person name="Ortiz-Santana B."/>
            <person name="Ovrebo C."/>
            <person name="Racz N."/>
            <person name="Riley R."/>
            <person name="Savchenko A."/>
            <person name="Shiryaev A."/>
            <person name="Soop K."/>
            <person name="Spirin V."/>
            <person name="Szebenyi C."/>
            <person name="Tomsovsky M."/>
            <person name="Tulloss R.E."/>
            <person name="Uehling J."/>
            <person name="Grigoriev I.V."/>
            <person name="Vagvolgyi C."/>
            <person name="Papp T."/>
            <person name="Martin F.M."/>
            <person name="Miettinen O."/>
            <person name="Hibbett D.S."/>
            <person name="Nagy L.G."/>
        </authorList>
    </citation>
    <scope>NUCLEOTIDE SEQUENCE [LARGE SCALE GENOMIC DNA]</scope>
    <source>
        <strain evidence="1 2">NL-1719</strain>
    </source>
</reference>
<keyword evidence="2" id="KW-1185">Reference proteome</keyword>
<protein>
    <submittedName>
        <fullName evidence="1">Uncharacterized protein</fullName>
    </submittedName>
</protein>
<evidence type="ECO:0000313" key="2">
    <source>
        <dbReference type="Proteomes" id="UP000308600"/>
    </source>
</evidence>
<sequence length="173" mass="18858">MEDGMDMNMDGAMPLASGHGMLNYFHVISGDTLWFQGWVPQSAGATVGAFIGLFLLAIGERWVGSVRSMSEKAWAGRIQRIMTNRLNASADGKDQVPPQATGLRSLFSTQNTPPFILAHDGPRAFLHLVQTTLGYLCMLAIMTFNVWFLLAVVLGSAVGELLFGRFMSGNHVH</sequence>
<dbReference type="Proteomes" id="UP000308600">
    <property type="component" value="Unassembled WGS sequence"/>
</dbReference>
<name>A0ACD3BI04_9AGAR</name>
<dbReference type="EMBL" id="ML208259">
    <property type="protein sequence ID" value="TFK77222.1"/>
    <property type="molecule type" value="Genomic_DNA"/>
</dbReference>